<comment type="caution">
    <text evidence="2">The sequence shown here is derived from an EMBL/GenBank/DDBJ whole genome shotgun (WGS) entry which is preliminary data.</text>
</comment>
<name>W9Y833_9EURO</name>
<dbReference type="RefSeq" id="XP_007730399.1">
    <property type="nucleotide sequence ID" value="XM_007732209.1"/>
</dbReference>
<dbReference type="GeneID" id="19166199"/>
<keyword evidence="1" id="KW-1133">Transmembrane helix</keyword>
<organism evidence="2 3">
    <name type="scientific">Capronia epimyces CBS 606.96</name>
    <dbReference type="NCBI Taxonomy" id="1182542"/>
    <lineage>
        <taxon>Eukaryota</taxon>
        <taxon>Fungi</taxon>
        <taxon>Dikarya</taxon>
        <taxon>Ascomycota</taxon>
        <taxon>Pezizomycotina</taxon>
        <taxon>Eurotiomycetes</taxon>
        <taxon>Chaetothyriomycetidae</taxon>
        <taxon>Chaetothyriales</taxon>
        <taxon>Herpotrichiellaceae</taxon>
        <taxon>Capronia</taxon>
    </lineage>
</organism>
<gene>
    <name evidence="2" type="ORF">A1O3_02066</name>
</gene>
<feature type="transmembrane region" description="Helical" evidence="1">
    <location>
        <begin position="48"/>
        <end position="69"/>
    </location>
</feature>
<keyword evidence="1" id="KW-0812">Transmembrane</keyword>
<evidence type="ECO:0000313" key="3">
    <source>
        <dbReference type="Proteomes" id="UP000019478"/>
    </source>
</evidence>
<evidence type="ECO:0000256" key="1">
    <source>
        <dbReference type="SAM" id="Phobius"/>
    </source>
</evidence>
<dbReference type="Proteomes" id="UP000019478">
    <property type="component" value="Unassembled WGS sequence"/>
</dbReference>
<protein>
    <submittedName>
        <fullName evidence="2">Uncharacterized protein</fullName>
    </submittedName>
</protein>
<sequence length="139" mass="15269">MAPTAAPTLTPTPTLINRRFESHEASPLPTESLAKSSRFDIPDGFKGAAIGLFIVIVLCIIMIHLRLVWKMAKRHDDLERAGTARPISDVSSNTLSPQDASAQSTLNDYDSCVCDGCKLSENRMSCEHRLDESSALLRR</sequence>
<dbReference type="EMBL" id="AMGY01000002">
    <property type="protein sequence ID" value="EXJ89002.1"/>
    <property type="molecule type" value="Genomic_DNA"/>
</dbReference>
<evidence type="ECO:0000313" key="2">
    <source>
        <dbReference type="EMBL" id="EXJ89002.1"/>
    </source>
</evidence>
<keyword evidence="1" id="KW-0472">Membrane</keyword>
<dbReference type="HOGENOM" id="CLU_1844822_0_0_1"/>
<accession>W9Y833</accession>
<keyword evidence="3" id="KW-1185">Reference proteome</keyword>
<dbReference type="AlphaFoldDB" id="W9Y833"/>
<reference evidence="2 3" key="1">
    <citation type="submission" date="2013-03" db="EMBL/GenBank/DDBJ databases">
        <title>The Genome Sequence of Capronia epimyces CBS 606.96.</title>
        <authorList>
            <consortium name="The Broad Institute Genomics Platform"/>
            <person name="Cuomo C."/>
            <person name="de Hoog S."/>
            <person name="Gorbushina A."/>
            <person name="Walker B."/>
            <person name="Young S.K."/>
            <person name="Zeng Q."/>
            <person name="Gargeya S."/>
            <person name="Fitzgerald M."/>
            <person name="Haas B."/>
            <person name="Abouelleil A."/>
            <person name="Allen A.W."/>
            <person name="Alvarado L."/>
            <person name="Arachchi H.M."/>
            <person name="Berlin A.M."/>
            <person name="Chapman S.B."/>
            <person name="Gainer-Dewar J."/>
            <person name="Goldberg J."/>
            <person name="Griggs A."/>
            <person name="Gujja S."/>
            <person name="Hansen M."/>
            <person name="Howarth C."/>
            <person name="Imamovic A."/>
            <person name="Ireland A."/>
            <person name="Larimer J."/>
            <person name="McCowan C."/>
            <person name="Murphy C."/>
            <person name="Pearson M."/>
            <person name="Poon T.W."/>
            <person name="Priest M."/>
            <person name="Roberts A."/>
            <person name="Saif S."/>
            <person name="Shea T."/>
            <person name="Sisk P."/>
            <person name="Sykes S."/>
            <person name="Wortman J."/>
            <person name="Nusbaum C."/>
            <person name="Birren B."/>
        </authorList>
    </citation>
    <scope>NUCLEOTIDE SEQUENCE [LARGE SCALE GENOMIC DNA]</scope>
    <source>
        <strain evidence="2 3">CBS 606.96</strain>
    </source>
</reference>
<proteinExistence type="predicted"/>